<evidence type="ECO:0000313" key="2">
    <source>
        <dbReference type="Proteomes" id="UP000722791"/>
    </source>
</evidence>
<dbReference type="EMBL" id="BNCQ01000061">
    <property type="protein sequence ID" value="GIM15095.1"/>
    <property type="molecule type" value="Genomic_DNA"/>
</dbReference>
<dbReference type="AlphaFoldDB" id="A0A8J4GVX9"/>
<sequence length="108" mass="11740">MLQVLSDAVSEVIRAWFGVDGRGLTLNLSLCACDISNCPNVVALAWQIRLDNNTALILQYVVVQNFRETPLGQSPGFDIVASSLTEAGALIMMQDAILMLRKLEYPAG</sequence>
<dbReference type="EMBL" id="BNCQ01000061">
    <property type="protein sequence ID" value="GIM15096.1"/>
    <property type="molecule type" value="Genomic_DNA"/>
</dbReference>
<dbReference type="EMBL" id="BNCQ01000061">
    <property type="protein sequence ID" value="GIM15094.1"/>
    <property type="molecule type" value="Genomic_DNA"/>
</dbReference>
<proteinExistence type="predicted"/>
<comment type="caution">
    <text evidence="1">The sequence shown here is derived from an EMBL/GenBank/DDBJ whole genome shotgun (WGS) entry which is preliminary data.</text>
</comment>
<accession>A0A8J4GVX9</accession>
<reference evidence="1" key="1">
    <citation type="journal article" date="2021" name="Proc. Natl. Acad. Sci. U.S.A.">
        <title>Three genomes in the algal genus Volvox reveal the fate of a haploid sex-determining region after a transition to homothallism.</title>
        <authorList>
            <person name="Yamamoto K."/>
            <person name="Hamaji T."/>
            <person name="Kawai-Toyooka H."/>
            <person name="Matsuzaki R."/>
            <person name="Takahashi F."/>
            <person name="Nishimura Y."/>
            <person name="Kawachi M."/>
            <person name="Noguchi H."/>
            <person name="Minakuchi Y."/>
            <person name="Umen J.G."/>
            <person name="Toyoda A."/>
            <person name="Nozaki H."/>
        </authorList>
    </citation>
    <scope>NUCLEOTIDE SEQUENCE</scope>
    <source>
        <strain evidence="1">NIES-3785</strain>
    </source>
</reference>
<organism evidence="1 2">
    <name type="scientific">Volvox reticuliferus</name>
    <dbReference type="NCBI Taxonomy" id="1737510"/>
    <lineage>
        <taxon>Eukaryota</taxon>
        <taxon>Viridiplantae</taxon>
        <taxon>Chlorophyta</taxon>
        <taxon>core chlorophytes</taxon>
        <taxon>Chlorophyceae</taxon>
        <taxon>CS clade</taxon>
        <taxon>Chlamydomonadales</taxon>
        <taxon>Volvocaceae</taxon>
        <taxon>Volvox</taxon>
    </lineage>
</organism>
<evidence type="ECO:0000313" key="1">
    <source>
        <dbReference type="EMBL" id="GIM15093.1"/>
    </source>
</evidence>
<dbReference type="EMBL" id="BNCQ01000061">
    <property type="protein sequence ID" value="GIM15093.1"/>
    <property type="molecule type" value="Genomic_DNA"/>
</dbReference>
<name>A0A8J4GVX9_9CHLO</name>
<dbReference type="Proteomes" id="UP000722791">
    <property type="component" value="Unassembled WGS sequence"/>
</dbReference>
<protein>
    <submittedName>
        <fullName evidence="1">Uncharacterized protein</fullName>
    </submittedName>
</protein>
<gene>
    <name evidence="1" type="ORF">Vretimale_17849</name>
</gene>